<name>A0A1H5BN04_9NOCA</name>
<gene>
    <name evidence="5" type="ORF">SAMN04490239_8768</name>
</gene>
<evidence type="ECO:0000256" key="3">
    <source>
        <dbReference type="ARBA" id="ARBA00023163"/>
    </source>
</evidence>
<dbReference type="PANTHER" id="PTHR46796">
    <property type="entry name" value="HTH-TYPE TRANSCRIPTIONAL ACTIVATOR RHAS-RELATED"/>
    <property type="match status" value="1"/>
</dbReference>
<feature type="domain" description="HTH araC/xylS-type" evidence="4">
    <location>
        <begin position="215"/>
        <end position="313"/>
    </location>
</feature>
<proteinExistence type="predicted"/>
<dbReference type="InterPro" id="IPR018062">
    <property type="entry name" value="HTH_AraC-typ_CS"/>
</dbReference>
<dbReference type="InterPro" id="IPR009057">
    <property type="entry name" value="Homeodomain-like_sf"/>
</dbReference>
<reference evidence="6" key="1">
    <citation type="submission" date="2016-10" db="EMBL/GenBank/DDBJ databases">
        <authorList>
            <person name="Varghese N."/>
            <person name="Submissions S."/>
        </authorList>
    </citation>
    <scope>NUCLEOTIDE SEQUENCE [LARGE SCALE GENOMIC DNA]</scope>
    <source>
        <strain evidence="6">DSM 44498</strain>
    </source>
</reference>
<keyword evidence="1" id="KW-0805">Transcription regulation</keyword>
<dbReference type="PROSITE" id="PS00041">
    <property type="entry name" value="HTH_ARAC_FAMILY_1"/>
    <property type="match status" value="1"/>
</dbReference>
<dbReference type="InterPro" id="IPR018060">
    <property type="entry name" value="HTH_AraC"/>
</dbReference>
<evidence type="ECO:0000313" key="5">
    <source>
        <dbReference type="EMBL" id="SED55746.1"/>
    </source>
</evidence>
<sequence>MAWLPTDGRGGRCGRSRNFLRRLRSCTRVFKLPENAPRQMGALDRALASLDWPVQAAQRELLAAGERVARVHDSAGFSYISAGTAALQIGQERTELSAGDLLIYPRAHRAEIRARRESNVINAWFLPSGGSARTLGTFPSTLLVREFSVREPNMAMLIEGMLTGQANASDFSRAGDAVVCSLISTTIVAAAIRLWAELGCAPERWLHQVSDPFIARALDAIHESPGDAWTVRTLAQVATMSRSAFAERFTTLVGQTPASYLTEVRMETSKTLLIRDGLSIAETAHRLGYESEAGFRRAFRRHTGSAPAIWRGQQRSLSLSAV</sequence>
<dbReference type="Pfam" id="PF12833">
    <property type="entry name" value="HTH_18"/>
    <property type="match status" value="1"/>
</dbReference>
<keyword evidence="2 5" id="KW-0238">DNA-binding</keyword>
<dbReference type="InterPro" id="IPR050204">
    <property type="entry name" value="AraC_XylS_family_regulators"/>
</dbReference>
<keyword evidence="6" id="KW-1185">Reference proteome</keyword>
<keyword evidence="3" id="KW-0804">Transcription</keyword>
<evidence type="ECO:0000256" key="1">
    <source>
        <dbReference type="ARBA" id="ARBA00023015"/>
    </source>
</evidence>
<protein>
    <submittedName>
        <fullName evidence="5">AraC-type DNA-binding protein</fullName>
    </submittedName>
</protein>
<organism evidence="5 6">
    <name type="scientific">Rhodococcus koreensis</name>
    <dbReference type="NCBI Taxonomy" id="99653"/>
    <lineage>
        <taxon>Bacteria</taxon>
        <taxon>Bacillati</taxon>
        <taxon>Actinomycetota</taxon>
        <taxon>Actinomycetes</taxon>
        <taxon>Mycobacteriales</taxon>
        <taxon>Nocardiaceae</taxon>
        <taxon>Rhodococcus</taxon>
    </lineage>
</organism>
<evidence type="ECO:0000313" key="6">
    <source>
        <dbReference type="Proteomes" id="UP000183561"/>
    </source>
</evidence>
<evidence type="ECO:0000259" key="4">
    <source>
        <dbReference type="PROSITE" id="PS01124"/>
    </source>
</evidence>
<dbReference type="Gene3D" id="1.10.10.60">
    <property type="entry name" value="Homeodomain-like"/>
    <property type="match status" value="1"/>
</dbReference>
<dbReference type="Proteomes" id="UP000183561">
    <property type="component" value="Unassembled WGS sequence"/>
</dbReference>
<dbReference type="GO" id="GO:0003700">
    <property type="term" value="F:DNA-binding transcription factor activity"/>
    <property type="evidence" value="ECO:0007669"/>
    <property type="project" value="InterPro"/>
</dbReference>
<dbReference type="SUPFAM" id="SSF46689">
    <property type="entry name" value="Homeodomain-like"/>
    <property type="match status" value="2"/>
</dbReference>
<evidence type="ECO:0000256" key="2">
    <source>
        <dbReference type="ARBA" id="ARBA00023125"/>
    </source>
</evidence>
<dbReference type="SMART" id="SM00342">
    <property type="entry name" value="HTH_ARAC"/>
    <property type="match status" value="1"/>
</dbReference>
<dbReference type="EMBL" id="FNSV01000005">
    <property type="protein sequence ID" value="SED55746.1"/>
    <property type="molecule type" value="Genomic_DNA"/>
</dbReference>
<dbReference type="GO" id="GO:0043565">
    <property type="term" value="F:sequence-specific DNA binding"/>
    <property type="evidence" value="ECO:0007669"/>
    <property type="project" value="InterPro"/>
</dbReference>
<dbReference type="PANTHER" id="PTHR46796:SF7">
    <property type="entry name" value="ARAC FAMILY TRANSCRIPTIONAL REGULATOR"/>
    <property type="match status" value="1"/>
</dbReference>
<accession>A0A1H5BN04</accession>
<dbReference type="PROSITE" id="PS01124">
    <property type="entry name" value="HTH_ARAC_FAMILY_2"/>
    <property type="match status" value="1"/>
</dbReference>
<dbReference type="AlphaFoldDB" id="A0A1H5BN04"/>